<comment type="cofactor">
    <cofactor evidence="1">
        <name>[4Fe-4S] cluster</name>
        <dbReference type="ChEBI" id="CHEBI:49883"/>
    </cofactor>
</comment>
<evidence type="ECO:0000256" key="9">
    <source>
        <dbReference type="ARBA" id="ARBA00022967"/>
    </source>
</evidence>
<dbReference type="InterPro" id="IPR036010">
    <property type="entry name" value="2Fe-2S_ferredoxin-like_sf"/>
</dbReference>
<dbReference type="EMBL" id="LQBL01000033">
    <property type="protein sequence ID" value="KUG51103.1"/>
    <property type="molecule type" value="Genomic_DNA"/>
</dbReference>
<dbReference type="GO" id="GO:0051537">
    <property type="term" value="F:2 iron, 2 sulfur cluster binding"/>
    <property type="evidence" value="ECO:0007669"/>
    <property type="project" value="UniProtKB-KW"/>
</dbReference>
<dbReference type="NCBIfam" id="TIGR01591">
    <property type="entry name" value="Fdh-alpha"/>
    <property type="match status" value="1"/>
</dbReference>
<dbReference type="PROSITE" id="PS51669">
    <property type="entry name" value="4FE4S_MOW_BIS_MGD"/>
    <property type="match status" value="1"/>
</dbReference>
<dbReference type="GO" id="GO:0008863">
    <property type="term" value="F:formate dehydrogenase (NAD+) activity"/>
    <property type="evidence" value="ECO:0007669"/>
    <property type="project" value="InterPro"/>
</dbReference>
<dbReference type="PROSITE" id="PS51379">
    <property type="entry name" value="4FE4S_FER_2"/>
    <property type="match status" value="2"/>
</dbReference>
<comment type="caution">
    <text evidence="21">The sequence shown here is derived from an EMBL/GenBank/DDBJ whole genome shotgun (WGS) entry which is preliminary data.</text>
</comment>
<proteinExistence type="inferred from homology"/>
<dbReference type="InterPro" id="IPR050123">
    <property type="entry name" value="Prok_molybdopt-oxidoreductase"/>
</dbReference>
<dbReference type="InterPro" id="IPR006657">
    <property type="entry name" value="MoPterin_dinucl-bd_dom"/>
</dbReference>
<feature type="compositionally biased region" description="Low complexity" evidence="16">
    <location>
        <begin position="28"/>
        <end position="48"/>
    </location>
</feature>
<keyword evidence="10" id="KW-0560">Oxidoreductase</keyword>
<comment type="similarity">
    <text evidence="3">Belongs to the complex I 75 kDa subunit family.</text>
</comment>
<dbReference type="FunFam" id="3.10.20.740:FF:000004">
    <property type="entry name" value="NADH-quinone oxidoreductase"/>
    <property type="match status" value="1"/>
</dbReference>
<evidence type="ECO:0000256" key="7">
    <source>
        <dbReference type="ARBA" id="ARBA00022723"/>
    </source>
</evidence>
<evidence type="ECO:0000259" key="18">
    <source>
        <dbReference type="PROSITE" id="PS51379"/>
    </source>
</evidence>
<feature type="domain" description="4Fe-4S ferredoxin-type" evidence="18">
    <location>
        <begin position="239"/>
        <end position="272"/>
    </location>
</feature>
<evidence type="ECO:0000256" key="5">
    <source>
        <dbReference type="ARBA" id="ARBA00022485"/>
    </source>
</evidence>
<feature type="domain" description="4Fe-4S Mo/W bis-MGD-type" evidence="19">
    <location>
        <begin position="319"/>
        <end position="385"/>
    </location>
</feature>
<dbReference type="Pfam" id="PF10588">
    <property type="entry name" value="NADH-G_4Fe-4S_3"/>
    <property type="match status" value="1"/>
</dbReference>
<dbReference type="SMART" id="SM00926">
    <property type="entry name" value="Molybdop_Fe4S4"/>
    <property type="match status" value="1"/>
</dbReference>
<comment type="similarity">
    <text evidence="4">In the C-terminal section; belongs to the prokaryotic molybdopterin-containing oxidoreductase family.</text>
</comment>
<keyword evidence="8" id="KW-0677">Repeat</keyword>
<keyword evidence="6" id="KW-0001">2Fe-2S</keyword>
<comment type="subcellular location">
    <subcellularLocation>
        <location evidence="2">Membrane</location>
    </subcellularLocation>
</comment>
<dbReference type="CDD" id="cd00207">
    <property type="entry name" value="fer2"/>
    <property type="match status" value="1"/>
</dbReference>
<evidence type="ECO:0000256" key="1">
    <source>
        <dbReference type="ARBA" id="ARBA00001966"/>
    </source>
</evidence>
<dbReference type="InterPro" id="IPR027467">
    <property type="entry name" value="MopterinOxRdtase_cofactor_BS"/>
</dbReference>
<dbReference type="InterPro" id="IPR009010">
    <property type="entry name" value="Asp_de-COase-like_dom_sf"/>
</dbReference>
<dbReference type="GO" id="GO:0016020">
    <property type="term" value="C:membrane"/>
    <property type="evidence" value="ECO:0007669"/>
    <property type="project" value="UniProtKB-SubCell"/>
</dbReference>
<dbReference type="STRING" id="767452.AVL62_12715"/>
<dbReference type="PROSITE" id="PS00551">
    <property type="entry name" value="MOLYBDOPTERIN_PROK_1"/>
    <property type="match status" value="1"/>
</dbReference>
<dbReference type="SMART" id="SM00929">
    <property type="entry name" value="NADH-G_4Fe-4S_3"/>
    <property type="match status" value="1"/>
</dbReference>
<dbReference type="PROSITE" id="PS00198">
    <property type="entry name" value="4FE4S_FER_1"/>
    <property type="match status" value="1"/>
</dbReference>
<dbReference type="SUPFAM" id="SSF54292">
    <property type="entry name" value="2Fe-2S ferredoxin-like"/>
    <property type="match status" value="1"/>
</dbReference>
<dbReference type="GO" id="GO:0046872">
    <property type="term" value="F:metal ion binding"/>
    <property type="evidence" value="ECO:0007669"/>
    <property type="project" value="UniProtKB-KW"/>
</dbReference>
<dbReference type="PROSITE" id="PS51085">
    <property type="entry name" value="2FE2S_FER_2"/>
    <property type="match status" value="1"/>
</dbReference>
<keyword evidence="13" id="KW-0520">NAD</keyword>
<dbReference type="GO" id="GO:0015942">
    <property type="term" value="P:formate metabolic process"/>
    <property type="evidence" value="ECO:0007669"/>
    <property type="project" value="InterPro"/>
</dbReference>
<dbReference type="Gene3D" id="3.10.20.740">
    <property type="match status" value="1"/>
</dbReference>
<evidence type="ECO:0000256" key="4">
    <source>
        <dbReference type="ARBA" id="ARBA00007023"/>
    </source>
</evidence>
<dbReference type="FunFam" id="3.30.70.20:FF:000035">
    <property type="entry name" value="Iron hydrogenase 1"/>
    <property type="match status" value="1"/>
</dbReference>
<evidence type="ECO:0000256" key="16">
    <source>
        <dbReference type="SAM" id="MobiDB-lite"/>
    </source>
</evidence>
<evidence type="ECO:0000256" key="2">
    <source>
        <dbReference type="ARBA" id="ARBA00004370"/>
    </source>
</evidence>
<dbReference type="Gene3D" id="3.30.70.20">
    <property type="match status" value="1"/>
</dbReference>
<gene>
    <name evidence="21" type="ORF">AVL62_12715</name>
</gene>
<dbReference type="InterPro" id="IPR006478">
    <property type="entry name" value="Formate_DH_asu"/>
</dbReference>
<dbReference type="Proteomes" id="UP000054837">
    <property type="component" value="Unassembled WGS sequence"/>
</dbReference>
<dbReference type="CDD" id="cd00508">
    <property type="entry name" value="MopB_CT_Fdh-Nap-like"/>
    <property type="match status" value="1"/>
</dbReference>
<evidence type="ECO:0000256" key="6">
    <source>
        <dbReference type="ARBA" id="ARBA00022714"/>
    </source>
</evidence>
<evidence type="ECO:0000259" key="20">
    <source>
        <dbReference type="PROSITE" id="PS51839"/>
    </source>
</evidence>
<dbReference type="GO" id="GO:0003954">
    <property type="term" value="F:NADH dehydrogenase activity"/>
    <property type="evidence" value="ECO:0007669"/>
    <property type="project" value="TreeGrafter"/>
</dbReference>
<evidence type="ECO:0000256" key="12">
    <source>
        <dbReference type="ARBA" id="ARBA00023014"/>
    </source>
</evidence>
<evidence type="ECO:0000256" key="3">
    <source>
        <dbReference type="ARBA" id="ARBA00005404"/>
    </source>
</evidence>
<dbReference type="InterPro" id="IPR017900">
    <property type="entry name" value="4Fe4S_Fe_S_CS"/>
</dbReference>
<dbReference type="PIRSF" id="PIRSF036643">
    <property type="entry name" value="FDH_alpha"/>
    <property type="match status" value="1"/>
</dbReference>
<dbReference type="GO" id="GO:0051539">
    <property type="term" value="F:4 iron, 4 sulfur cluster binding"/>
    <property type="evidence" value="ECO:0007669"/>
    <property type="project" value="UniProtKB-KW"/>
</dbReference>
<dbReference type="Pfam" id="PF04879">
    <property type="entry name" value="Molybdop_Fe4S4"/>
    <property type="match status" value="1"/>
</dbReference>
<dbReference type="Gene3D" id="2.20.25.90">
    <property type="entry name" value="ADC-like domains"/>
    <property type="match status" value="1"/>
</dbReference>
<protein>
    <submittedName>
        <fullName evidence="21">Formate dehydrogenase</fullName>
    </submittedName>
</protein>
<evidence type="ECO:0000256" key="15">
    <source>
        <dbReference type="ARBA" id="ARBA00034078"/>
    </source>
</evidence>
<keyword evidence="14" id="KW-0472">Membrane</keyword>
<evidence type="ECO:0000313" key="21">
    <source>
        <dbReference type="EMBL" id="KUG51103.1"/>
    </source>
</evidence>
<evidence type="ECO:0000259" key="17">
    <source>
        <dbReference type="PROSITE" id="PS51085"/>
    </source>
</evidence>
<dbReference type="Pfam" id="PF01568">
    <property type="entry name" value="Molydop_binding"/>
    <property type="match status" value="1"/>
</dbReference>
<reference evidence="21 22" key="1">
    <citation type="submission" date="2015-12" db="EMBL/GenBank/DDBJ databases">
        <title>Serinicoccus chungangenesis strain CD08_5 genome sequencing and assembly.</title>
        <authorList>
            <person name="Chander A.M."/>
            <person name="Kaur G."/>
            <person name="Nair G.R."/>
            <person name="Dhawan D.K."/>
            <person name="Kochhar R.K."/>
            <person name="Mayilraj S."/>
            <person name="Bhadada S.K."/>
        </authorList>
    </citation>
    <scope>NUCLEOTIDE SEQUENCE [LARGE SCALE GENOMIC DNA]</scope>
    <source>
        <strain evidence="21 22">CD08_5</strain>
    </source>
</reference>
<feature type="domain" description="2Fe-2S ferredoxin-type" evidence="17">
    <location>
        <begin position="64"/>
        <end position="142"/>
    </location>
</feature>
<dbReference type="PROSITE" id="PS51839">
    <property type="entry name" value="4FE4S_HC3"/>
    <property type="match status" value="1"/>
</dbReference>
<keyword evidence="22" id="KW-1185">Reference proteome</keyword>
<keyword evidence="5" id="KW-0004">4Fe-4S</keyword>
<feature type="region of interest" description="Disordered" evidence="16">
    <location>
        <begin position="187"/>
        <end position="231"/>
    </location>
</feature>
<dbReference type="GO" id="GO:0043546">
    <property type="term" value="F:molybdopterin cofactor binding"/>
    <property type="evidence" value="ECO:0007669"/>
    <property type="project" value="InterPro"/>
</dbReference>
<keyword evidence="7" id="KW-0479">Metal-binding</keyword>
<feature type="region of interest" description="Disordered" evidence="16">
    <location>
        <begin position="1"/>
        <end position="62"/>
    </location>
</feature>
<dbReference type="InterPro" id="IPR019574">
    <property type="entry name" value="NADH_UbQ_OxRdtase_Gsu_4Fe4S-bd"/>
</dbReference>
<dbReference type="CDD" id="cd02753">
    <property type="entry name" value="MopB_Formate-Dh-H"/>
    <property type="match status" value="1"/>
</dbReference>
<accession>A0A0W8I0H3</accession>
<name>A0A0W8I0H3_9MICO</name>
<dbReference type="SUPFAM" id="SSF53706">
    <property type="entry name" value="Formate dehydrogenase/DMSO reductase, domains 1-3"/>
    <property type="match status" value="1"/>
</dbReference>
<dbReference type="GO" id="GO:0022904">
    <property type="term" value="P:respiratory electron transport chain"/>
    <property type="evidence" value="ECO:0007669"/>
    <property type="project" value="TreeGrafter"/>
</dbReference>
<dbReference type="Gene3D" id="3.40.228.10">
    <property type="entry name" value="Dimethylsulfoxide Reductase, domain 2"/>
    <property type="match status" value="1"/>
</dbReference>
<dbReference type="AlphaFoldDB" id="A0A0W8I0H3"/>
<comment type="cofactor">
    <cofactor evidence="15">
        <name>[2Fe-2S] cluster</name>
        <dbReference type="ChEBI" id="CHEBI:190135"/>
    </cofactor>
</comment>
<evidence type="ECO:0000256" key="8">
    <source>
        <dbReference type="ARBA" id="ARBA00022737"/>
    </source>
</evidence>
<keyword evidence="9" id="KW-1278">Translocase</keyword>
<dbReference type="Pfam" id="PF12838">
    <property type="entry name" value="Fer4_7"/>
    <property type="match status" value="1"/>
</dbReference>
<dbReference type="InterPro" id="IPR001041">
    <property type="entry name" value="2Fe-2S_ferredoxin-type"/>
</dbReference>
<organism evidence="21 22">
    <name type="scientific">Serinicoccus chungangensis</name>
    <dbReference type="NCBI Taxonomy" id="767452"/>
    <lineage>
        <taxon>Bacteria</taxon>
        <taxon>Bacillati</taxon>
        <taxon>Actinomycetota</taxon>
        <taxon>Actinomycetes</taxon>
        <taxon>Micrococcales</taxon>
        <taxon>Ornithinimicrobiaceae</taxon>
        <taxon>Serinicoccus</taxon>
    </lineage>
</organism>
<keyword evidence="12" id="KW-0411">Iron-sulfur</keyword>
<feature type="domain" description="4Fe-4S ferredoxin-type" evidence="18">
    <location>
        <begin position="283"/>
        <end position="312"/>
    </location>
</feature>
<evidence type="ECO:0000256" key="14">
    <source>
        <dbReference type="ARBA" id="ARBA00023136"/>
    </source>
</evidence>
<evidence type="ECO:0000256" key="11">
    <source>
        <dbReference type="ARBA" id="ARBA00023004"/>
    </source>
</evidence>
<dbReference type="Gene3D" id="3.40.50.740">
    <property type="match status" value="1"/>
</dbReference>
<dbReference type="InterPro" id="IPR041924">
    <property type="entry name" value="Formate_Dh-H_N"/>
</dbReference>
<keyword evidence="11" id="KW-0408">Iron</keyword>
<evidence type="ECO:0000256" key="13">
    <source>
        <dbReference type="ARBA" id="ARBA00023027"/>
    </source>
</evidence>
<dbReference type="PANTHER" id="PTHR43105">
    <property type="entry name" value="RESPIRATORY NITRATE REDUCTASE"/>
    <property type="match status" value="1"/>
</dbReference>
<evidence type="ECO:0000259" key="19">
    <source>
        <dbReference type="PROSITE" id="PS51669"/>
    </source>
</evidence>
<dbReference type="Pfam" id="PF00384">
    <property type="entry name" value="Molybdopterin"/>
    <property type="match status" value="1"/>
</dbReference>
<sequence>MTATIPTAEQVASRLGQASRDGDGTGMPGVAPGAPGAADAPDGATGAAYLPEPDFGTPEVRSERTVTLTIDDREVTVPEGTSVMRAAREAGVQVPSLCATDSLKAFGSCRLCLVEVEGGKGTPASCTTPCTDGAVVRTQTEEVRRVRRGVMELYLSDHPTDCAGCARGSCQVAALAHQAGVAEVRYGLPTPRRDESPALRTQVEAPSGGVQQEEPAGGSGERVSAGHGPVLGRGPVDTSNPYFDYTPDACIACSRCVRACADIQGTFALTVEGRGLASRIAPGPTDFLGSECVSCGACVQACPTDALTEKSVVSLGMPKRTVETTCAYCGVGCSFRAEVTDTRDEQTGQTRTQVVRMMPLKAGKANEGHSCVKGRFAYGYTDHEDRQLSPMVRDSIEDEWRTVSWEEAISRVAQGFREIQERHGVGSIGGISSSRCTNEEVYVVQKMVRAAFGNNNVDTCARVCHSPTGYGLNQTFGTSAGTQDFASVEDTDVILLIGANPTDAHPVFASRMKQRLREGAQIIVADPREIALVRSPHVEAAHHLPLLPGSNVAFVNAMAHTIVTEGLHDKGFLEERCEDVEAYLDFIRSPENSPEATAEATGLDPERVREAARLYAAAPNGSIYYGLGVTEHSQGSTMVMGMANLAMVTGNIGRPGVGVNPLRGQNNVQGSCDMGSFPHELPGYRHISLPDVRAIYEDLWGVTLDPEPGLRIPNMFDAAIGGSFKGLFVHGEDIAQSDPNLRHVRAALTSMEMVVVQDLFLNETARYAHVFLPGSSFLEKDGTFTNAERRLGRVRPVMPSRVGKDEWQVVCDIATAMGYPMEYASASEIMDEIAATTPTFAGVSFARLDAEGSMQWPVNDRAPHGTPTMHVDAFVRGKGKLIPTVFVPTTETTNRRFPLILTTGRILTQYNVGAQTRRTANSTWHPEDVLELHPADAEVRGIRSGDRVELSSRVGATTLTALVSTRMQPGVVYTTFHHPVTGANVVTTENSDWATNCPEYKVTAVQVGVANAGRDHPATEETSDGHDPVDPTVEVVGARR</sequence>
<dbReference type="InterPro" id="IPR017896">
    <property type="entry name" value="4Fe4S_Fe-S-bd"/>
</dbReference>
<evidence type="ECO:0000313" key="22">
    <source>
        <dbReference type="Proteomes" id="UP000054837"/>
    </source>
</evidence>
<dbReference type="InterPro" id="IPR006656">
    <property type="entry name" value="Mopterin_OxRdtase"/>
</dbReference>
<dbReference type="PANTHER" id="PTHR43105:SF14">
    <property type="entry name" value="FORMATE DEHYDROGENASE H"/>
    <property type="match status" value="1"/>
</dbReference>
<dbReference type="RefSeq" id="WP_058892648.1">
    <property type="nucleotide sequence ID" value="NZ_LQBL01000033.1"/>
</dbReference>
<dbReference type="InterPro" id="IPR006963">
    <property type="entry name" value="Mopterin_OxRdtase_4Fe-4S_dom"/>
</dbReference>
<dbReference type="SUPFAM" id="SSF54862">
    <property type="entry name" value="4Fe-4S ferredoxins"/>
    <property type="match status" value="1"/>
</dbReference>
<dbReference type="Gene3D" id="2.40.40.20">
    <property type="match status" value="1"/>
</dbReference>
<feature type="domain" description="4Fe-4S His(Cys)3-ligated-type" evidence="20">
    <location>
        <begin position="142"/>
        <end position="180"/>
    </location>
</feature>
<dbReference type="SUPFAM" id="SSF50692">
    <property type="entry name" value="ADC-like"/>
    <property type="match status" value="1"/>
</dbReference>
<evidence type="ECO:0000256" key="10">
    <source>
        <dbReference type="ARBA" id="ARBA00023002"/>
    </source>
</evidence>
<dbReference type="Pfam" id="PF13510">
    <property type="entry name" value="Fer2_4"/>
    <property type="match status" value="1"/>
</dbReference>